<dbReference type="InterPro" id="IPR006046">
    <property type="entry name" value="Alpha_amylase"/>
</dbReference>
<feature type="region of interest" description="Disordered" evidence="6">
    <location>
        <begin position="36"/>
        <end position="78"/>
    </location>
</feature>
<evidence type="ECO:0000256" key="5">
    <source>
        <dbReference type="RuleBase" id="RU361134"/>
    </source>
</evidence>
<comment type="caution">
    <text evidence="8">The sequence shown here is derived from an EMBL/GenBank/DDBJ whole genome shotgun (WGS) entry which is preliminary data.</text>
</comment>
<dbReference type="PANTHER" id="PTHR10357">
    <property type="entry name" value="ALPHA-AMYLASE FAMILY MEMBER"/>
    <property type="match status" value="1"/>
</dbReference>
<evidence type="ECO:0000256" key="4">
    <source>
        <dbReference type="RuleBase" id="RU003615"/>
    </source>
</evidence>
<dbReference type="InterPro" id="IPR013780">
    <property type="entry name" value="Glyco_hydro_b"/>
</dbReference>
<keyword evidence="2 5" id="KW-0378">Hydrolase</keyword>
<dbReference type="GO" id="GO:0009313">
    <property type="term" value="P:oligosaccharide catabolic process"/>
    <property type="evidence" value="ECO:0007669"/>
    <property type="project" value="TreeGrafter"/>
</dbReference>
<evidence type="ECO:0000256" key="2">
    <source>
        <dbReference type="ARBA" id="ARBA00022801"/>
    </source>
</evidence>
<dbReference type="InterPro" id="IPR056300">
    <property type="entry name" value="SusG-like_C"/>
</dbReference>
<dbReference type="SMART" id="SM00642">
    <property type="entry name" value="Aamy"/>
    <property type="match status" value="1"/>
</dbReference>
<dbReference type="Proteomes" id="UP000679779">
    <property type="component" value="Unassembled WGS sequence"/>
</dbReference>
<dbReference type="PRINTS" id="PR00110">
    <property type="entry name" value="ALPHAAMYLASE"/>
</dbReference>
<dbReference type="Gene3D" id="3.90.400.10">
    <property type="entry name" value="Oligo-1,6-glucosidase, Domain 2"/>
    <property type="match status" value="1"/>
</dbReference>
<dbReference type="InterPro" id="IPR045857">
    <property type="entry name" value="O16G_dom_2"/>
</dbReference>
<dbReference type="EMBL" id="BORQ01000004">
    <property type="protein sequence ID" value="GIO32413.1"/>
    <property type="molecule type" value="Genomic_DNA"/>
</dbReference>
<dbReference type="AlphaFoldDB" id="A0A920CC07"/>
<evidence type="ECO:0000313" key="8">
    <source>
        <dbReference type="EMBL" id="GIO32413.1"/>
    </source>
</evidence>
<comment type="similarity">
    <text evidence="1 4">Belongs to the glycosyl hydrolase 13 family.</text>
</comment>
<reference evidence="8" key="1">
    <citation type="submission" date="2021-03" db="EMBL/GenBank/DDBJ databases">
        <title>Antimicrobial resistance genes in bacteria isolated from Japanese honey, and their potential for conferring macrolide and lincosamide resistance in the American foulbrood pathogen Paenibacillus larvae.</title>
        <authorList>
            <person name="Okamoto M."/>
            <person name="Kumagai M."/>
            <person name="Kanamori H."/>
            <person name="Takamatsu D."/>
        </authorList>
    </citation>
    <scope>NUCLEOTIDE SEQUENCE</scope>
    <source>
        <strain evidence="8">J2TS6</strain>
    </source>
</reference>
<dbReference type="InterPro" id="IPR017853">
    <property type="entry name" value="GH"/>
</dbReference>
<accession>A0A920CC07</accession>
<evidence type="ECO:0000256" key="1">
    <source>
        <dbReference type="ARBA" id="ARBA00008061"/>
    </source>
</evidence>
<name>A0A920CC07_9BACL</name>
<protein>
    <recommendedName>
        <fullName evidence="5">Alpha-amylase</fullName>
        <ecNumber evidence="5">3.2.1.1</ecNumber>
    </recommendedName>
</protein>
<dbReference type="SUPFAM" id="SSF51445">
    <property type="entry name" value="(Trans)glycosidases"/>
    <property type="match status" value="1"/>
</dbReference>
<evidence type="ECO:0000259" key="7">
    <source>
        <dbReference type="SMART" id="SM00642"/>
    </source>
</evidence>
<keyword evidence="3 5" id="KW-0326">Glycosidase</keyword>
<dbReference type="InterPro" id="IPR006047">
    <property type="entry name" value="GH13_cat_dom"/>
</dbReference>
<feature type="domain" description="Glycosyl hydrolase family 13 catalytic" evidence="7">
    <location>
        <begin position="88"/>
        <end position="459"/>
    </location>
</feature>
<evidence type="ECO:0000313" key="9">
    <source>
        <dbReference type="Proteomes" id="UP000679779"/>
    </source>
</evidence>
<proteinExistence type="inferred from homology"/>
<dbReference type="PANTHER" id="PTHR10357:SF179">
    <property type="entry name" value="NEUTRAL AND BASIC AMINO ACID TRANSPORT PROTEIN RBAT"/>
    <property type="match status" value="1"/>
</dbReference>
<dbReference type="EC" id="3.2.1.1" evidence="5"/>
<dbReference type="Gene3D" id="2.60.40.1180">
    <property type="entry name" value="Golgi alpha-mannosidase II"/>
    <property type="match status" value="1"/>
</dbReference>
<keyword evidence="9" id="KW-1185">Reference proteome</keyword>
<dbReference type="GO" id="GO:0004556">
    <property type="term" value="F:alpha-amylase activity"/>
    <property type="evidence" value="ECO:0007669"/>
    <property type="project" value="UniProtKB-UniRule"/>
</dbReference>
<sequence>MKQRAQTASKASIGRWGRGAAAAALAGILLAGCGSEGPGAQKSKTSEPNAAVEGPRESAKADGNGQAPGGAGETKMKIREQPSTVYYEVFVRSFADSNGDGIGDLKGLTEKLDYLNDGNPDTHDDLGVGGIWLMPVQPSPSYHGYDITDYRNINPDYGTLEDMKRLVEEAHKRGIKVIMDLVVNHTSVQHPWFVEASQSPNGKYRDWYVWAEDQGIAPSGTSAAGSGNPWFERGGAHYLGTFWEGMPDLNFDNPEVRNEIKDVGQFWLKLGVDGFRVDGAKHIYENLQSDRSPATTAKNAAWWQEFRSGMNAVNKDAYMVGEVWESSAAVIAPYLDRAFDSAFDFSLADHILSAVKQEKDNNLAFTLERTRGFYMEKSGNRYVDAVFLSNHDQDRVMSQLGKNTNHAKMAAALLLTLPGNPFIYYGEEIGMLGAKPDEQIREPFAWTADGKSKAQTSWEQPIVSGANRKEANVQTQTNQKDSLLSAYRMLIRWRNDLPALRGGELASIETGNPAIVSFVRKSPEQTVLVLHNLSGQPQDVSLEPASLSVFQKMVRNSSDGAVINKNIVSLPAYSTVILQ</sequence>
<evidence type="ECO:0000256" key="3">
    <source>
        <dbReference type="ARBA" id="ARBA00023295"/>
    </source>
</evidence>
<dbReference type="SUPFAM" id="SSF51011">
    <property type="entry name" value="Glycosyl hydrolase domain"/>
    <property type="match status" value="1"/>
</dbReference>
<keyword evidence="5" id="KW-0119">Carbohydrate metabolism</keyword>
<organism evidence="8 9">
    <name type="scientific">Paenibacillus albilobatus</name>
    <dbReference type="NCBI Taxonomy" id="2716884"/>
    <lineage>
        <taxon>Bacteria</taxon>
        <taxon>Bacillati</taxon>
        <taxon>Bacillota</taxon>
        <taxon>Bacilli</taxon>
        <taxon>Bacillales</taxon>
        <taxon>Paenibacillaceae</taxon>
        <taxon>Paenibacillus</taxon>
    </lineage>
</organism>
<gene>
    <name evidence="8" type="ORF">J2TS6_35540</name>
</gene>
<dbReference type="Pfam" id="PF00128">
    <property type="entry name" value="Alpha-amylase"/>
    <property type="match status" value="1"/>
</dbReference>
<evidence type="ECO:0000256" key="6">
    <source>
        <dbReference type="SAM" id="MobiDB-lite"/>
    </source>
</evidence>
<dbReference type="RefSeq" id="WP_160039157.1">
    <property type="nucleotide sequence ID" value="NZ_BORQ01000004.1"/>
</dbReference>
<dbReference type="PROSITE" id="PS51257">
    <property type="entry name" value="PROKAR_LIPOPROTEIN"/>
    <property type="match status" value="1"/>
</dbReference>
<comment type="catalytic activity">
    <reaction evidence="5">
        <text>Endohydrolysis of (1-&gt;4)-alpha-D-glucosidic linkages in polysaccharides containing three or more (1-&gt;4)-alpha-linked D-glucose units.</text>
        <dbReference type="EC" id="3.2.1.1"/>
    </reaction>
</comment>
<dbReference type="CDD" id="cd11316">
    <property type="entry name" value="AmyAc_bac2_AmyA"/>
    <property type="match status" value="1"/>
</dbReference>
<dbReference type="Pfam" id="PF23915">
    <property type="entry name" value="SusG_C"/>
    <property type="match status" value="1"/>
</dbReference>
<dbReference type="Gene3D" id="3.20.20.80">
    <property type="entry name" value="Glycosidases"/>
    <property type="match status" value="1"/>
</dbReference>
<dbReference type="GO" id="GO:0043169">
    <property type="term" value="F:cation binding"/>
    <property type="evidence" value="ECO:0007669"/>
    <property type="project" value="InterPro"/>
</dbReference>